<evidence type="ECO:0000313" key="2">
    <source>
        <dbReference type="EMBL" id="CAG6658008.1"/>
    </source>
</evidence>
<accession>A0A8D8WGG7</accession>
<name>A0A8D8WGG7_9HEMI</name>
<evidence type="ECO:0000256" key="1">
    <source>
        <dbReference type="SAM" id="MobiDB-lite"/>
    </source>
</evidence>
<feature type="compositionally biased region" description="Low complexity" evidence="1">
    <location>
        <begin position="71"/>
        <end position="82"/>
    </location>
</feature>
<dbReference type="EMBL" id="HBUF01190360">
    <property type="protein sequence ID" value="CAG6658011.1"/>
    <property type="molecule type" value="Transcribed_RNA"/>
</dbReference>
<feature type="region of interest" description="Disordered" evidence="1">
    <location>
        <begin position="71"/>
        <end position="102"/>
    </location>
</feature>
<reference evidence="2" key="1">
    <citation type="submission" date="2021-05" db="EMBL/GenBank/DDBJ databases">
        <authorList>
            <person name="Alioto T."/>
            <person name="Alioto T."/>
            <person name="Gomez Garrido J."/>
        </authorList>
    </citation>
    <scope>NUCLEOTIDE SEQUENCE</scope>
</reference>
<sequence length="102" mass="11702">MMLSGVSSSRAKPRYKSCTRTCATTRTSCSRRIWTRLSLMTSGWYETKTSSGSRRFKPRRRSKTCSIISSCTTRTRSPPCRSLSGAKPEKQGWQCPKRRRRS</sequence>
<proteinExistence type="predicted"/>
<dbReference type="AlphaFoldDB" id="A0A8D8WGG7"/>
<organism evidence="2">
    <name type="scientific">Cacopsylla melanoneura</name>
    <dbReference type="NCBI Taxonomy" id="428564"/>
    <lineage>
        <taxon>Eukaryota</taxon>
        <taxon>Metazoa</taxon>
        <taxon>Ecdysozoa</taxon>
        <taxon>Arthropoda</taxon>
        <taxon>Hexapoda</taxon>
        <taxon>Insecta</taxon>
        <taxon>Pterygota</taxon>
        <taxon>Neoptera</taxon>
        <taxon>Paraneoptera</taxon>
        <taxon>Hemiptera</taxon>
        <taxon>Sternorrhyncha</taxon>
        <taxon>Psylloidea</taxon>
        <taxon>Psyllidae</taxon>
        <taxon>Psyllinae</taxon>
        <taxon>Cacopsylla</taxon>
    </lineage>
</organism>
<protein>
    <submittedName>
        <fullName evidence="2">Uncharacterized protein</fullName>
    </submittedName>
</protein>
<dbReference type="EMBL" id="HBUF01190359">
    <property type="protein sequence ID" value="CAG6658008.1"/>
    <property type="molecule type" value="Transcribed_RNA"/>
</dbReference>